<dbReference type="SMART" id="SM00347">
    <property type="entry name" value="HTH_MARR"/>
    <property type="match status" value="1"/>
</dbReference>
<dbReference type="PROSITE" id="PS50995">
    <property type="entry name" value="HTH_MARR_2"/>
    <property type="match status" value="1"/>
</dbReference>
<dbReference type="InterPro" id="IPR036390">
    <property type="entry name" value="WH_DNA-bd_sf"/>
</dbReference>
<dbReference type="Proteomes" id="UP001500221">
    <property type="component" value="Unassembled WGS sequence"/>
</dbReference>
<feature type="domain" description="HTH marR-type" evidence="2">
    <location>
        <begin position="62"/>
        <end position="198"/>
    </location>
</feature>
<dbReference type="Pfam" id="PF12802">
    <property type="entry name" value="MarR_2"/>
    <property type="match status" value="1"/>
</dbReference>
<evidence type="ECO:0000313" key="3">
    <source>
        <dbReference type="EMBL" id="GAA5154210.1"/>
    </source>
</evidence>
<name>A0ABP9Q568_9ACTN</name>
<keyword evidence="4" id="KW-1185">Reference proteome</keyword>
<feature type="region of interest" description="Disordered" evidence="1">
    <location>
        <begin position="1"/>
        <end position="47"/>
    </location>
</feature>
<evidence type="ECO:0000313" key="4">
    <source>
        <dbReference type="Proteomes" id="UP001500221"/>
    </source>
</evidence>
<comment type="caution">
    <text evidence="3">The sequence shown here is derived from an EMBL/GenBank/DDBJ whole genome shotgun (WGS) entry which is preliminary data.</text>
</comment>
<reference evidence="4" key="1">
    <citation type="journal article" date="2019" name="Int. J. Syst. Evol. Microbiol.">
        <title>The Global Catalogue of Microorganisms (GCM) 10K type strain sequencing project: providing services to taxonomists for standard genome sequencing and annotation.</title>
        <authorList>
            <consortium name="The Broad Institute Genomics Platform"/>
            <consortium name="The Broad Institute Genome Sequencing Center for Infectious Disease"/>
            <person name="Wu L."/>
            <person name="Ma J."/>
        </authorList>
    </citation>
    <scope>NUCLEOTIDE SEQUENCE [LARGE SCALE GENOMIC DNA]</scope>
    <source>
        <strain evidence="4">JCM 18459</strain>
    </source>
</reference>
<proteinExistence type="predicted"/>
<sequence>MHLSRGDVQTGKPCLTRPPAAHRTSPPAALTTMRRVSTPPAPGRDPIAEARRQWRVHGWDDAADGMAAVTSVMRAHQLLLTQIDTLLRPFDLTFARYELLRLLSFASNRRMTMLKAGHRLQVHPTSLTSLAKRLKDDGLVNRHRNPADGRSAILELRPEGLELVERATAVLNAEVFERVGLDDDDVEALVDVLGRLRAGRGDFTPSG</sequence>
<dbReference type="InterPro" id="IPR036388">
    <property type="entry name" value="WH-like_DNA-bd_sf"/>
</dbReference>
<evidence type="ECO:0000259" key="2">
    <source>
        <dbReference type="PROSITE" id="PS50995"/>
    </source>
</evidence>
<dbReference type="Gene3D" id="1.10.10.10">
    <property type="entry name" value="Winged helix-like DNA-binding domain superfamily/Winged helix DNA-binding domain"/>
    <property type="match status" value="1"/>
</dbReference>
<dbReference type="PANTHER" id="PTHR33164:SF101">
    <property type="entry name" value="TRANSCRIPTIONAL REPRESSOR MPRA"/>
    <property type="match status" value="1"/>
</dbReference>
<dbReference type="PANTHER" id="PTHR33164">
    <property type="entry name" value="TRANSCRIPTIONAL REGULATOR, MARR FAMILY"/>
    <property type="match status" value="1"/>
</dbReference>
<dbReference type="InterPro" id="IPR000835">
    <property type="entry name" value="HTH_MarR-typ"/>
</dbReference>
<accession>A0ABP9Q568</accession>
<gene>
    <name evidence="3" type="ORF">GCM10023340_37360</name>
</gene>
<organism evidence="3 4">
    <name type="scientific">Nocardioides marinquilinus</name>
    <dbReference type="NCBI Taxonomy" id="1210400"/>
    <lineage>
        <taxon>Bacteria</taxon>
        <taxon>Bacillati</taxon>
        <taxon>Actinomycetota</taxon>
        <taxon>Actinomycetes</taxon>
        <taxon>Propionibacteriales</taxon>
        <taxon>Nocardioidaceae</taxon>
        <taxon>Nocardioides</taxon>
    </lineage>
</organism>
<dbReference type="EMBL" id="BAABKG010000005">
    <property type="protein sequence ID" value="GAA5154210.1"/>
    <property type="molecule type" value="Genomic_DNA"/>
</dbReference>
<dbReference type="SUPFAM" id="SSF46785">
    <property type="entry name" value="Winged helix' DNA-binding domain"/>
    <property type="match status" value="1"/>
</dbReference>
<evidence type="ECO:0000256" key="1">
    <source>
        <dbReference type="SAM" id="MobiDB-lite"/>
    </source>
</evidence>
<protein>
    <submittedName>
        <fullName evidence="3">MarR family transcriptional regulator</fullName>
    </submittedName>
</protein>
<dbReference type="InterPro" id="IPR039422">
    <property type="entry name" value="MarR/SlyA-like"/>
</dbReference>